<evidence type="ECO:0000256" key="7">
    <source>
        <dbReference type="ARBA" id="ARBA00047899"/>
    </source>
</evidence>
<evidence type="ECO:0000256" key="4">
    <source>
        <dbReference type="ARBA" id="ARBA00022741"/>
    </source>
</evidence>
<dbReference type="PANTHER" id="PTHR24356:SF400">
    <property type="entry name" value="SERINE_THREONINE-PROTEIN KINASE CBK1"/>
    <property type="match status" value="1"/>
</dbReference>
<keyword evidence="4" id="KW-0547">Nucleotide-binding</keyword>
<feature type="region of interest" description="Disordered" evidence="9">
    <location>
        <begin position="1"/>
        <end position="79"/>
    </location>
</feature>
<dbReference type="PROSITE" id="PS50011">
    <property type="entry name" value="PROTEIN_KINASE_DOM"/>
    <property type="match status" value="1"/>
</dbReference>
<dbReference type="Gene3D" id="1.10.510.10">
    <property type="entry name" value="Transferase(Phosphotransferase) domain 1"/>
    <property type="match status" value="1"/>
</dbReference>
<evidence type="ECO:0000256" key="2">
    <source>
        <dbReference type="ARBA" id="ARBA00022527"/>
    </source>
</evidence>
<dbReference type="InterPro" id="IPR000719">
    <property type="entry name" value="Prot_kinase_dom"/>
</dbReference>
<comment type="catalytic activity">
    <reaction evidence="8">
        <text>L-seryl-[protein] + ATP = O-phospho-L-seryl-[protein] + ADP + H(+)</text>
        <dbReference type="Rhea" id="RHEA:17989"/>
        <dbReference type="Rhea" id="RHEA-COMP:9863"/>
        <dbReference type="Rhea" id="RHEA-COMP:11604"/>
        <dbReference type="ChEBI" id="CHEBI:15378"/>
        <dbReference type="ChEBI" id="CHEBI:29999"/>
        <dbReference type="ChEBI" id="CHEBI:30616"/>
        <dbReference type="ChEBI" id="CHEBI:83421"/>
        <dbReference type="ChEBI" id="CHEBI:456216"/>
        <dbReference type="EC" id="2.7.11.1"/>
    </reaction>
</comment>
<dbReference type="Proteomes" id="UP001492380">
    <property type="component" value="Unassembled WGS sequence"/>
</dbReference>
<evidence type="ECO:0000313" key="12">
    <source>
        <dbReference type="Proteomes" id="UP001492380"/>
    </source>
</evidence>
<dbReference type="PANTHER" id="PTHR24356">
    <property type="entry name" value="SERINE/THREONINE-PROTEIN KINASE"/>
    <property type="match status" value="1"/>
</dbReference>
<sequence>MTFFSQNPYKKRTVIHRRPHNRPSIFFGRAKDSSSSKSAPGAVNAVVSNSSSSPEKSNSISPPHSASTAPTSYHDSTSNGLSAASAALSKLRSHSPIKSGAFSGSTVAPTGGSTETTLSRHKSARSTSSGNGIPVQQADPDPIKPSIATIEAAAAAKIFFETHFNELQSSKASSRQRRRDDLEERLKVQGASKQEREDAIKKWLRAETDHLRQVRVWKGHSMVRRNSKGISLAGYEVIRVLGKGSFGVVRLVREKEMPLPKAPRLESESDIERLDGKGEPQRKRPRPSDCCRQVFAMKVIRKSEMLRNCQEGHLRAERDFLVASENSRWVVPLIASFQDNTNLYLVMDYMVGGDFLGLLVRYDVLDERVSQFYVAQMILCVEEAHKMNWIHRDVKPDNFLITSSGHLKISDFGLAFDGHWAHNQSYFSDKRYSLLQKFGVKVQGDEYDEEDERKKLEKQKAAGLGVSGIPWGLGRMQPKPSMFTIKEKYSAGNAEASAKEENPLSWMNRNQMRRLAKSVVGTSQYMAPEVIRGEEYDGRCDWWSIGIILYECLYGATPFFAQDRKETKERIVAHRQHLFFPPEQRYSGEVLPRRPLEPVSYNAIELITLLLTDKEDRLSSPRYKENNFHPQPFPRHQRHRSFGMRGTGAGFSYRTSSVPQTAAYGEPSAQRQHPRVNFVFPDDAVQIKAHPFFCGIRWERLHLEPPPWVPQIRHGQDLTKYFDDEHQILGSSPPDTHSSSACDCATTAAEPAKTPPATKEDCCRHPQINCVGLGYGGEGQYWANANANAAAANAKAKGKHKAKERERKRPRDKLLRDPHLKAQVLEARKKGAFIRYTYRRPKEVMRTAVLGMV</sequence>
<name>A0ABR1YFG4_9PEZI</name>
<feature type="compositionally biased region" description="Low complexity" evidence="9">
    <location>
        <begin position="38"/>
        <end position="79"/>
    </location>
</feature>
<feature type="region of interest" description="Disordered" evidence="9">
    <location>
        <begin position="794"/>
        <end position="816"/>
    </location>
</feature>
<keyword evidence="12" id="KW-1185">Reference proteome</keyword>
<evidence type="ECO:0000256" key="8">
    <source>
        <dbReference type="ARBA" id="ARBA00048679"/>
    </source>
</evidence>
<dbReference type="InterPro" id="IPR011009">
    <property type="entry name" value="Kinase-like_dom_sf"/>
</dbReference>
<feature type="compositionally biased region" description="Polar residues" evidence="9">
    <location>
        <begin position="102"/>
        <end position="117"/>
    </location>
</feature>
<evidence type="ECO:0000256" key="3">
    <source>
        <dbReference type="ARBA" id="ARBA00022679"/>
    </source>
</evidence>
<feature type="region of interest" description="Disordered" evidence="9">
    <location>
        <begin position="97"/>
        <end position="143"/>
    </location>
</feature>
<dbReference type="GO" id="GO:0016301">
    <property type="term" value="F:kinase activity"/>
    <property type="evidence" value="ECO:0007669"/>
    <property type="project" value="UniProtKB-KW"/>
</dbReference>
<evidence type="ECO:0000256" key="5">
    <source>
        <dbReference type="ARBA" id="ARBA00022777"/>
    </source>
</evidence>
<feature type="domain" description="Protein kinase" evidence="10">
    <location>
        <begin position="235"/>
        <end position="632"/>
    </location>
</feature>
<evidence type="ECO:0000256" key="1">
    <source>
        <dbReference type="ARBA" id="ARBA00012513"/>
    </source>
</evidence>
<proteinExistence type="predicted"/>
<protein>
    <recommendedName>
        <fullName evidence="1">non-specific serine/threonine protein kinase</fullName>
        <ecNumber evidence="1">2.7.11.1</ecNumber>
    </recommendedName>
</protein>
<evidence type="ECO:0000256" key="6">
    <source>
        <dbReference type="ARBA" id="ARBA00022840"/>
    </source>
</evidence>
<comment type="caution">
    <text evidence="11">The sequence shown here is derived from an EMBL/GenBank/DDBJ whole genome shotgun (WGS) entry which is preliminary data.</text>
</comment>
<dbReference type="SUPFAM" id="SSF56112">
    <property type="entry name" value="Protein kinase-like (PK-like)"/>
    <property type="match status" value="1"/>
</dbReference>
<comment type="catalytic activity">
    <reaction evidence="7">
        <text>L-threonyl-[protein] + ATP = O-phospho-L-threonyl-[protein] + ADP + H(+)</text>
        <dbReference type="Rhea" id="RHEA:46608"/>
        <dbReference type="Rhea" id="RHEA-COMP:11060"/>
        <dbReference type="Rhea" id="RHEA-COMP:11605"/>
        <dbReference type="ChEBI" id="CHEBI:15378"/>
        <dbReference type="ChEBI" id="CHEBI:30013"/>
        <dbReference type="ChEBI" id="CHEBI:30616"/>
        <dbReference type="ChEBI" id="CHEBI:61977"/>
        <dbReference type="ChEBI" id="CHEBI:456216"/>
        <dbReference type="EC" id="2.7.11.1"/>
    </reaction>
</comment>
<dbReference type="SMART" id="SM00220">
    <property type="entry name" value="S_TKc"/>
    <property type="match status" value="1"/>
</dbReference>
<dbReference type="Gene3D" id="3.30.200.20">
    <property type="entry name" value="Phosphorylase Kinase, domain 1"/>
    <property type="match status" value="1"/>
</dbReference>
<accession>A0ABR1YFG4</accession>
<evidence type="ECO:0000256" key="9">
    <source>
        <dbReference type="SAM" id="MobiDB-lite"/>
    </source>
</evidence>
<dbReference type="EC" id="2.7.11.1" evidence="1"/>
<feature type="region of interest" description="Disordered" evidence="9">
    <location>
        <begin position="259"/>
        <end position="288"/>
    </location>
</feature>
<organism evidence="11 12">
    <name type="scientific">Phyllosticta capitalensis</name>
    <dbReference type="NCBI Taxonomy" id="121624"/>
    <lineage>
        <taxon>Eukaryota</taxon>
        <taxon>Fungi</taxon>
        <taxon>Dikarya</taxon>
        <taxon>Ascomycota</taxon>
        <taxon>Pezizomycotina</taxon>
        <taxon>Dothideomycetes</taxon>
        <taxon>Dothideomycetes incertae sedis</taxon>
        <taxon>Botryosphaeriales</taxon>
        <taxon>Phyllostictaceae</taxon>
        <taxon>Phyllosticta</taxon>
    </lineage>
</organism>
<keyword evidence="5 11" id="KW-0418">Kinase</keyword>
<reference evidence="11 12" key="1">
    <citation type="submission" date="2024-04" db="EMBL/GenBank/DDBJ databases">
        <title>Phyllosticta paracitricarpa is synonymous to the EU quarantine fungus P. citricarpa based on phylogenomic analyses.</title>
        <authorList>
            <consortium name="Lawrence Berkeley National Laboratory"/>
            <person name="Van Ingen-Buijs V.A."/>
            <person name="Van Westerhoven A.C."/>
            <person name="Haridas S."/>
            <person name="Skiadas P."/>
            <person name="Martin F."/>
            <person name="Groenewald J.Z."/>
            <person name="Crous P.W."/>
            <person name="Seidl M.F."/>
        </authorList>
    </citation>
    <scope>NUCLEOTIDE SEQUENCE [LARGE SCALE GENOMIC DNA]</scope>
    <source>
        <strain evidence="11 12">CBS 123374</strain>
    </source>
</reference>
<keyword evidence="3" id="KW-0808">Transferase</keyword>
<dbReference type="EMBL" id="JBBWRZ010000010">
    <property type="protein sequence ID" value="KAK8227253.1"/>
    <property type="molecule type" value="Genomic_DNA"/>
</dbReference>
<feature type="compositionally biased region" description="Basic and acidic residues" evidence="9">
    <location>
        <begin position="803"/>
        <end position="816"/>
    </location>
</feature>
<evidence type="ECO:0000259" key="10">
    <source>
        <dbReference type="PROSITE" id="PS50011"/>
    </source>
</evidence>
<dbReference type="CDD" id="cd21742">
    <property type="entry name" value="MobB_NDR_LATS-like"/>
    <property type="match status" value="1"/>
</dbReference>
<keyword evidence="2" id="KW-0723">Serine/threonine-protein kinase</keyword>
<dbReference type="InterPro" id="IPR059233">
    <property type="entry name" value="MobB_NdrA/B/Cbk1"/>
</dbReference>
<keyword evidence="6" id="KW-0067">ATP-binding</keyword>
<dbReference type="Pfam" id="PF00069">
    <property type="entry name" value="Pkinase"/>
    <property type="match status" value="2"/>
</dbReference>
<evidence type="ECO:0000313" key="11">
    <source>
        <dbReference type="EMBL" id="KAK8227253.1"/>
    </source>
</evidence>
<feature type="compositionally biased region" description="Basic residues" evidence="9">
    <location>
        <begin position="9"/>
        <end position="21"/>
    </location>
</feature>
<gene>
    <name evidence="11" type="ORF">HDK90DRAFT_53805</name>
</gene>
<dbReference type="InterPro" id="IPR050236">
    <property type="entry name" value="Ser_Thr_kinase_AGC"/>
</dbReference>